<protein>
    <submittedName>
        <fullName evidence="1">Uncharacterized protein</fullName>
    </submittedName>
</protein>
<accession>A0AA40G655</accession>
<dbReference type="Proteomes" id="UP001177670">
    <property type="component" value="Unassembled WGS sequence"/>
</dbReference>
<evidence type="ECO:0000313" key="1">
    <source>
        <dbReference type="EMBL" id="KAK1131706.1"/>
    </source>
</evidence>
<sequence>MLMLRISELSTQPQCEYRGILEPESHEIVFLNCSGVGALETLKSMEHSPTTPSKVLKLQHSRANRAEFEPHQNRKISNSTISKM</sequence>
<name>A0AA40G655_9HYME</name>
<evidence type="ECO:0000313" key="2">
    <source>
        <dbReference type="Proteomes" id="UP001177670"/>
    </source>
</evidence>
<keyword evidence="2" id="KW-1185">Reference proteome</keyword>
<comment type="caution">
    <text evidence="1">The sequence shown here is derived from an EMBL/GenBank/DDBJ whole genome shotgun (WGS) entry which is preliminary data.</text>
</comment>
<reference evidence="1" key="1">
    <citation type="submission" date="2021-10" db="EMBL/GenBank/DDBJ databases">
        <title>Melipona bicolor Genome sequencing and assembly.</title>
        <authorList>
            <person name="Araujo N.S."/>
            <person name="Arias M.C."/>
        </authorList>
    </citation>
    <scope>NUCLEOTIDE SEQUENCE</scope>
    <source>
        <strain evidence="1">USP_2M_L1-L4_2017</strain>
        <tissue evidence="1">Whole body</tissue>
    </source>
</reference>
<gene>
    <name evidence="1" type="ORF">K0M31_015866</name>
</gene>
<dbReference type="EMBL" id="JAHYIQ010000005">
    <property type="protein sequence ID" value="KAK1131706.1"/>
    <property type="molecule type" value="Genomic_DNA"/>
</dbReference>
<proteinExistence type="predicted"/>
<dbReference type="AlphaFoldDB" id="A0AA40G655"/>
<organism evidence="1 2">
    <name type="scientific">Melipona bicolor</name>
    <dbReference type="NCBI Taxonomy" id="60889"/>
    <lineage>
        <taxon>Eukaryota</taxon>
        <taxon>Metazoa</taxon>
        <taxon>Ecdysozoa</taxon>
        <taxon>Arthropoda</taxon>
        <taxon>Hexapoda</taxon>
        <taxon>Insecta</taxon>
        <taxon>Pterygota</taxon>
        <taxon>Neoptera</taxon>
        <taxon>Endopterygota</taxon>
        <taxon>Hymenoptera</taxon>
        <taxon>Apocrita</taxon>
        <taxon>Aculeata</taxon>
        <taxon>Apoidea</taxon>
        <taxon>Anthophila</taxon>
        <taxon>Apidae</taxon>
        <taxon>Melipona</taxon>
    </lineage>
</organism>